<gene>
    <name evidence="4" type="ORF">GCM10023196_061620</name>
</gene>
<dbReference type="PANTHER" id="PTHR10587:SF133">
    <property type="entry name" value="CHITIN DEACETYLASE 1-RELATED"/>
    <property type="match status" value="1"/>
</dbReference>
<reference evidence="5" key="1">
    <citation type="journal article" date="2019" name="Int. J. Syst. Evol. Microbiol.">
        <title>The Global Catalogue of Microorganisms (GCM) 10K type strain sequencing project: providing services to taxonomists for standard genome sequencing and annotation.</title>
        <authorList>
            <consortium name="The Broad Institute Genomics Platform"/>
            <consortium name="The Broad Institute Genome Sequencing Center for Infectious Disease"/>
            <person name="Wu L."/>
            <person name="Ma J."/>
        </authorList>
    </citation>
    <scope>NUCLEOTIDE SEQUENCE [LARGE SCALE GENOMIC DNA]</scope>
    <source>
        <strain evidence="5">JCM 17939</strain>
    </source>
</reference>
<dbReference type="InterPro" id="IPR002509">
    <property type="entry name" value="NODB_dom"/>
</dbReference>
<sequence>MSLTKRKLAELGVGVGLLALTAGLTVDVLSPPRKAGAEKARTVVTNAMLQAGRTDNRCARGRVALTFDDGPDIYTPQVLKVLRAYRVRATFFVMGRKAAARPDLIRAEVADGHLVENHSWSHPHLADLDQAQIDRELTTTQQAITAAGAPAPTLFRPPFGNTSAAVDGEAKLLGMRVIRWSIDTDDWRGREPGDIAASVLDQAVPGSVVLMHDGVRQSAATVQALPTVIRGLRERGFCTALATD</sequence>
<proteinExistence type="predicted"/>
<feature type="domain" description="NodB homology" evidence="3">
    <location>
        <begin position="61"/>
        <end position="240"/>
    </location>
</feature>
<dbReference type="SUPFAM" id="SSF88713">
    <property type="entry name" value="Glycoside hydrolase/deacetylase"/>
    <property type="match status" value="1"/>
</dbReference>
<evidence type="ECO:0000256" key="2">
    <source>
        <dbReference type="ARBA" id="ARBA00022801"/>
    </source>
</evidence>
<evidence type="ECO:0000313" key="5">
    <source>
        <dbReference type="Proteomes" id="UP001501442"/>
    </source>
</evidence>
<evidence type="ECO:0000259" key="3">
    <source>
        <dbReference type="PROSITE" id="PS51677"/>
    </source>
</evidence>
<dbReference type="Gene3D" id="3.20.20.370">
    <property type="entry name" value="Glycoside hydrolase/deacetylase"/>
    <property type="match status" value="1"/>
</dbReference>
<dbReference type="Pfam" id="PF01522">
    <property type="entry name" value="Polysacc_deac_1"/>
    <property type="match status" value="1"/>
</dbReference>
<dbReference type="InterPro" id="IPR011330">
    <property type="entry name" value="Glyco_hydro/deAcase_b/a-brl"/>
</dbReference>
<evidence type="ECO:0000256" key="1">
    <source>
        <dbReference type="ARBA" id="ARBA00022723"/>
    </source>
</evidence>
<accession>A0ABP8UGG0</accession>
<dbReference type="Proteomes" id="UP001501442">
    <property type="component" value="Unassembled WGS sequence"/>
</dbReference>
<evidence type="ECO:0000313" key="4">
    <source>
        <dbReference type="EMBL" id="GAA4631592.1"/>
    </source>
</evidence>
<dbReference type="PANTHER" id="PTHR10587">
    <property type="entry name" value="GLYCOSYL TRANSFERASE-RELATED"/>
    <property type="match status" value="1"/>
</dbReference>
<organism evidence="4 5">
    <name type="scientific">Actinoallomurus vinaceus</name>
    <dbReference type="NCBI Taxonomy" id="1080074"/>
    <lineage>
        <taxon>Bacteria</taxon>
        <taxon>Bacillati</taxon>
        <taxon>Actinomycetota</taxon>
        <taxon>Actinomycetes</taxon>
        <taxon>Streptosporangiales</taxon>
        <taxon>Thermomonosporaceae</taxon>
        <taxon>Actinoallomurus</taxon>
    </lineage>
</organism>
<keyword evidence="5" id="KW-1185">Reference proteome</keyword>
<name>A0ABP8UGG0_9ACTN</name>
<dbReference type="PROSITE" id="PS51677">
    <property type="entry name" value="NODB"/>
    <property type="match status" value="1"/>
</dbReference>
<comment type="caution">
    <text evidence="4">The sequence shown here is derived from an EMBL/GenBank/DDBJ whole genome shotgun (WGS) entry which is preliminary data.</text>
</comment>
<protein>
    <recommendedName>
        <fullName evidence="3">NodB homology domain-containing protein</fullName>
    </recommendedName>
</protein>
<dbReference type="EMBL" id="BAABHK010000009">
    <property type="protein sequence ID" value="GAA4631592.1"/>
    <property type="molecule type" value="Genomic_DNA"/>
</dbReference>
<keyword evidence="1" id="KW-0479">Metal-binding</keyword>
<dbReference type="RefSeq" id="WP_345434609.1">
    <property type="nucleotide sequence ID" value="NZ_BAABHK010000009.1"/>
</dbReference>
<keyword evidence="2" id="KW-0378">Hydrolase</keyword>
<dbReference type="InterPro" id="IPR050248">
    <property type="entry name" value="Polysacc_deacetylase_ArnD"/>
</dbReference>
<dbReference type="CDD" id="cd10917">
    <property type="entry name" value="CE4_NodB_like_6s_7s"/>
    <property type="match status" value="1"/>
</dbReference>